<organism evidence="2 3">
    <name type="scientific">Bacillus phage vB_BanS_Nate</name>
    <dbReference type="NCBI Taxonomy" id="2894788"/>
    <lineage>
        <taxon>Viruses</taxon>
        <taxon>Duplodnaviria</taxon>
        <taxon>Heunggongvirae</taxon>
        <taxon>Uroviricota</taxon>
        <taxon>Caudoviricetes</taxon>
        <taxon>Joanripponvirinae</taxon>
        <taxon>Natevirus</taxon>
        <taxon>Natevirus nate</taxon>
    </lineage>
</organism>
<evidence type="ECO:0000313" key="2">
    <source>
        <dbReference type="EMBL" id="UGO50877.1"/>
    </source>
</evidence>
<reference evidence="2" key="1">
    <citation type="submission" date="2021-10" db="EMBL/GenBank/DDBJ databases">
        <authorList>
            <person name="Lavering E.D."/>
            <person name="James R."/>
            <person name="Fairholm J.D."/>
            <person name="Ogilvie B.H."/>
            <person name="Thurgood T.L."/>
            <person name="Robison R.A."/>
            <person name="Grose J.H."/>
        </authorList>
    </citation>
    <scope>NUCLEOTIDE SEQUENCE</scope>
</reference>
<keyword evidence="3" id="KW-1185">Reference proteome</keyword>
<proteinExistence type="predicted"/>
<keyword evidence="1" id="KW-0175">Coiled coil</keyword>
<evidence type="ECO:0000256" key="1">
    <source>
        <dbReference type="SAM" id="Coils"/>
    </source>
</evidence>
<protein>
    <submittedName>
        <fullName evidence="2">Uncharacterized protein</fullName>
    </submittedName>
</protein>
<sequence length="96" mass="11263">MCMLVRPNKANLEGVKQLHNYLYALTEPNYEVLEIYDKIDREVDELETEIALAEENDNAEEELDEIKQDVRNLMREADKCDYTPAQILDALEQILF</sequence>
<dbReference type="Proteomes" id="UP000827544">
    <property type="component" value="Segment"/>
</dbReference>
<evidence type="ECO:0000313" key="3">
    <source>
        <dbReference type="Proteomes" id="UP000827544"/>
    </source>
</evidence>
<dbReference type="EMBL" id="OK499992">
    <property type="protein sequence ID" value="UGO50877.1"/>
    <property type="molecule type" value="Genomic_DNA"/>
</dbReference>
<accession>A0AAE8YXY1</accession>
<gene>
    <name evidence="2" type="ORF">NATE_24</name>
</gene>
<name>A0AAE8YXY1_9CAUD</name>
<feature type="coiled-coil region" evidence="1">
    <location>
        <begin position="36"/>
        <end position="76"/>
    </location>
</feature>